<name>A0A376H012_ENTGA</name>
<gene>
    <name evidence="1" type="ORF">NCTC12360_02108</name>
</gene>
<keyword evidence="2" id="KW-1185">Reference proteome</keyword>
<dbReference type="RefSeq" id="WP_060815568.1">
    <property type="nucleotide sequence ID" value="NZ_JABMDB010000036.1"/>
</dbReference>
<accession>A0A376H012</accession>
<dbReference type="AlphaFoldDB" id="A0A376H012"/>
<dbReference type="Proteomes" id="UP000254807">
    <property type="component" value="Unassembled WGS sequence"/>
</dbReference>
<dbReference type="InterPro" id="IPR021080">
    <property type="entry name" value="Minor_capsid_protein"/>
</dbReference>
<protein>
    <submittedName>
        <fullName evidence="1">Minor capsid protein, putative</fullName>
    </submittedName>
</protein>
<reference evidence="1 2" key="1">
    <citation type="submission" date="2018-06" db="EMBL/GenBank/DDBJ databases">
        <authorList>
            <consortium name="Pathogen Informatics"/>
            <person name="Doyle S."/>
        </authorList>
    </citation>
    <scope>NUCLEOTIDE SEQUENCE [LARGE SCALE GENOMIC DNA]</scope>
    <source>
        <strain evidence="1 2">NCTC12360</strain>
    </source>
</reference>
<evidence type="ECO:0000313" key="1">
    <source>
        <dbReference type="EMBL" id="STD83636.1"/>
    </source>
</evidence>
<evidence type="ECO:0000313" key="2">
    <source>
        <dbReference type="Proteomes" id="UP000254807"/>
    </source>
</evidence>
<dbReference type="OrthoDB" id="2221953at2"/>
<proteinExistence type="predicted"/>
<sequence>MSGIKVDLSGVRKKLSADNFERGQFNMASRMHSTMNENFVPEKDGDLRKMSNVAPDGSQIEWISAYARRQFYAPGGWKYTTPGTGPRWDLKAEAIFMSDWIKAFKKGAGL</sequence>
<organism evidence="1 2">
    <name type="scientific">Enterococcus gallinarum</name>
    <dbReference type="NCBI Taxonomy" id="1353"/>
    <lineage>
        <taxon>Bacteria</taxon>
        <taxon>Bacillati</taxon>
        <taxon>Bacillota</taxon>
        <taxon>Bacilli</taxon>
        <taxon>Lactobacillales</taxon>
        <taxon>Enterococcaceae</taxon>
        <taxon>Enterococcus</taxon>
    </lineage>
</organism>
<dbReference type="Pfam" id="PF11114">
    <property type="entry name" value="Minor_capsid_2"/>
    <property type="match status" value="1"/>
</dbReference>
<dbReference type="EMBL" id="UFYW01000001">
    <property type="protein sequence ID" value="STD83636.1"/>
    <property type="molecule type" value="Genomic_DNA"/>
</dbReference>